<dbReference type="EMBL" id="CP017076">
    <property type="protein sequence ID" value="AOR79233.1"/>
    <property type="molecule type" value="Genomic_DNA"/>
</dbReference>
<evidence type="ECO:0000313" key="4">
    <source>
        <dbReference type="EMBL" id="AOR79233.1"/>
    </source>
</evidence>
<gene>
    <name evidence="4" type="ORF">BES08_20415</name>
    <name evidence="5" type="ORF">BV97_03788</name>
</gene>
<dbReference type="PATRIC" id="fig|158500.4.peg.3859"/>
<proteinExistence type="predicted"/>
<geneLocation type="plasmid" evidence="4 7">
    <name>pSA1</name>
</geneLocation>
<dbReference type="InterPro" id="IPR050493">
    <property type="entry name" value="FAD-dep_Monooxygenase_BioMet"/>
</dbReference>
<keyword evidence="2" id="KW-0503">Monooxygenase</keyword>
<dbReference type="GO" id="GO:0004497">
    <property type="term" value="F:monooxygenase activity"/>
    <property type="evidence" value="ECO:0007669"/>
    <property type="project" value="UniProtKB-KW"/>
</dbReference>
<dbReference type="OrthoDB" id="5499180at2"/>
<organism evidence="5 6">
    <name type="scientific">Novosphingobium resinovorum</name>
    <dbReference type="NCBI Taxonomy" id="158500"/>
    <lineage>
        <taxon>Bacteria</taxon>
        <taxon>Pseudomonadati</taxon>
        <taxon>Pseudomonadota</taxon>
        <taxon>Alphaproteobacteria</taxon>
        <taxon>Sphingomonadales</taxon>
        <taxon>Sphingomonadaceae</taxon>
        <taxon>Novosphingobium</taxon>
    </lineage>
</organism>
<evidence type="ECO:0000256" key="1">
    <source>
        <dbReference type="ARBA" id="ARBA00023002"/>
    </source>
</evidence>
<evidence type="ECO:0000259" key="3">
    <source>
        <dbReference type="Pfam" id="PF01494"/>
    </source>
</evidence>
<dbReference type="Gene3D" id="3.50.50.60">
    <property type="entry name" value="FAD/NAD(P)-binding domain"/>
    <property type="match status" value="1"/>
</dbReference>
<dbReference type="eggNOG" id="COG0654">
    <property type="taxonomic scope" value="Bacteria"/>
</dbReference>
<keyword evidence="1" id="KW-0560">Oxidoreductase</keyword>
<dbReference type="InterPro" id="IPR002938">
    <property type="entry name" value="FAD-bd"/>
</dbReference>
<dbReference type="InterPro" id="IPR036188">
    <property type="entry name" value="FAD/NAD-bd_sf"/>
</dbReference>
<dbReference type="AlphaFoldDB" id="A0A031JS64"/>
<evidence type="ECO:0000313" key="7">
    <source>
        <dbReference type="Proteomes" id="UP000094626"/>
    </source>
</evidence>
<evidence type="ECO:0000256" key="2">
    <source>
        <dbReference type="ARBA" id="ARBA00023033"/>
    </source>
</evidence>
<protein>
    <submittedName>
        <fullName evidence="5">Salicylate hydroxylase</fullName>
    </submittedName>
</protein>
<evidence type="ECO:0000313" key="5">
    <source>
        <dbReference type="EMBL" id="EZP79765.1"/>
    </source>
</evidence>
<dbReference type="Pfam" id="PF01494">
    <property type="entry name" value="FAD_binding_3"/>
    <property type="match status" value="1"/>
</dbReference>
<reference evidence="4" key="2">
    <citation type="submission" date="2016-08" db="EMBL/GenBank/DDBJ databases">
        <authorList>
            <person name="Seilhamer J.J."/>
        </authorList>
    </citation>
    <scope>NUCLEOTIDE SEQUENCE [LARGE SCALE GENOMIC DNA]</scope>
    <source>
        <strain evidence="4">SA1</strain>
        <plasmid evidence="4">pSA1</plasmid>
    </source>
</reference>
<dbReference type="PANTHER" id="PTHR13789:SF309">
    <property type="entry name" value="PUTATIVE (AFU_ORTHOLOGUE AFUA_6G14510)-RELATED"/>
    <property type="match status" value="1"/>
</dbReference>
<dbReference type="RefSeq" id="WP_069709412.1">
    <property type="nucleotide sequence ID" value="NZ_CP017076.1"/>
</dbReference>
<dbReference type="KEGG" id="nre:BES08_20415"/>
<sequence>MTRIAVVGAGMGGLAFAAAMRGSDHEVTLYEQAHEIGELGAGISLWANGTRLFEEMGIAELMAAKSCETEAAYFRNEDGSVAAEQSLARDNWYRDAYSYPYYGALRTDLQASLLEVLGTDNIRLAKQLITIEDTAEGAVLHWADGTSDTADLVVGADGIKSVVRKFVDPDARPVFTGNSAFRGLAKTEELDLLPEPRSFTDWMGDGMHVLNFPVGPDFKHTTIVVFVDGPEQWEHEEWRVPADAEAVRALFDDWDPAVGQLLEHVTLSERWGLFQVSLMDSWHRGRCVLIGDAAHGMLPHHGQGAISSFEDAIALAHVMKDDGIATIDAKLAAYEGERKARGERIQKSSRDLNACLHLPEGPQRDKRAVVLNALPENFSWLHEYVCSV</sequence>
<keyword evidence="7" id="KW-1185">Reference proteome</keyword>
<dbReference type="EMBL" id="JFYZ01000022">
    <property type="protein sequence ID" value="EZP79765.1"/>
    <property type="molecule type" value="Genomic_DNA"/>
</dbReference>
<dbReference type="Proteomes" id="UP000024329">
    <property type="component" value="Unassembled WGS sequence"/>
</dbReference>
<dbReference type="PANTHER" id="PTHR13789">
    <property type="entry name" value="MONOOXYGENASE"/>
    <property type="match status" value="1"/>
</dbReference>
<dbReference type="SUPFAM" id="SSF51905">
    <property type="entry name" value="FAD/NAD(P)-binding domain"/>
    <property type="match status" value="1"/>
</dbReference>
<reference evidence="7" key="3">
    <citation type="journal article" date="2017" name="J. Biotechnol.">
        <title>Complete genome sequence of Novosphingobium resinovorum SA1, a versatile xenobiotic-degrading bacterium capable of utilizing sulfanilic acid.</title>
        <authorList>
            <person name="Hegedus B."/>
            <person name="Kos P.B."/>
            <person name="Balint B."/>
            <person name="Maroti G."/>
            <person name="Gan H.M."/>
            <person name="Perei K."/>
            <person name="Rakhely G."/>
        </authorList>
    </citation>
    <scope>NUCLEOTIDE SEQUENCE [LARGE SCALE GENOMIC DNA]</scope>
    <source>
        <strain evidence="7">SA1</strain>
    </source>
</reference>
<evidence type="ECO:0000313" key="6">
    <source>
        <dbReference type="Proteomes" id="UP000024329"/>
    </source>
</evidence>
<dbReference type="SUPFAM" id="SSF54373">
    <property type="entry name" value="FAD-linked reductases, C-terminal domain"/>
    <property type="match status" value="1"/>
</dbReference>
<reference evidence="5 6" key="1">
    <citation type="submission" date="2014-03" db="EMBL/GenBank/DDBJ databases">
        <title>Whole genome sequence of Novosphingobium resinovorum KF1.</title>
        <authorList>
            <person name="Gan H.M."/>
            <person name="Gan H.Y."/>
            <person name="Chew T.H."/>
            <person name="Savka M.A."/>
        </authorList>
    </citation>
    <scope>NUCLEOTIDE SEQUENCE [LARGE SCALE GENOMIC DNA]</scope>
    <source>
        <strain evidence="5 6">KF1</strain>
    </source>
</reference>
<keyword evidence="4" id="KW-0614">Plasmid</keyword>
<dbReference type="PRINTS" id="PR00420">
    <property type="entry name" value="RNGMNOXGNASE"/>
</dbReference>
<name>A0A031JS64_9SPHN</name>
<accession>A0A031JS64</accession>
<feature type="domain" description="FAD-binding" evidence="3">
    <location>
        <begin position="2"/>
        <end position="346"/>
    </location>
</feature>
<dbReference type="Proteomes" id="UP000094626">
    <property type="component" value="Plasmid pSA1"/>
</dbReference>
<dbReference type="GO" id="GO:0071949">
    <property type="term" value="F:FAD binding"/>
    <property type="evidence" value="ECO:0007669"/>
    <property type="project" value="InterPro"/>
</dbReference>